<sequence length="93" mass="9950">MADLIIDFGALERTRGSLNDVTDLLTGPCKGMASLPADAAGNADLTAKLRDFGDEWEYGIHKLAEFSSGVGDVLRDTVATFRDLEDQLAAAFD</sequence>
<protein>
    <submittedName>
        <fullName evidence="1">Uncharacterized protein</fullName>
    </submittedName>
</protein>
<organism evidence="1">
    <name type="scientific">Neobacillus citreus</name>
    <dbReference type="NCBI Taxonomy" id="2833578"/>
    <lineage>
        <taxon>Bacteria</taxon>
        <taxon>Bacillati</taxon>
        <taxon>Bacillota</taxon>
        <taxon>Bacilli</taxon>
        <taxon>Bacillales</taxon>
        <taxon>Bacillaceae</taxon>
        <taxon>Neobacillus</taxon>
    </lineage>
</organism>
<name>A0A942SYU3_9BACI</name>
<dbReference type="EMBL" id="JAGYPE010000002">
    <property type="protein sequence ID" value="MBS4182193.1"/>
    <property type="molecule type" value="Genomic_DNA"/>
</dbReference>
<proteinExistence type="predicted"/>
<reference evidence="1" key="1">
    <citation type="submission" date="2021-05" db="EMBL/GenBank/DDBJ databases">
        <title>Novel Bacillus species.</title>
        <authorList>
            <person name="Liu G."/>
        </authorList>
    </citation>
    <scope>NUCLEOTIDE SEQUENCE</scope>
    <source>
        <strain evidence="1">FJAT-50051</strain>
    </source>
</reference>
<accession>A0A942SYU3</accession>
<gene>
    <name evidence="1" type="ORF">KHB02_12420</name>
</gene>
<dbReference type="AlphaFoldDB" id="A0A942SYU3"/>
<comment type="caution">
    <text evidence="1">The sequence shown here is derived from an EMBL/GenBank/DDBJ whole genome shotgun (WGS) entry which is preliminary data.</text>
</comment>
<evidence type="ECO:0000313" key="1">
    <source>
        <dbReference type="EMBL" id="MBS4182193.1"/>
    </source>
</evidence>